<dbReference type="PROSITE" id="PS00010">
    <property type="entry name" value="ASX_HYDROXYL"/>
    <property type="match status" value="2"/>
</dbReference>
<feature type="transmembrane region" description="Helical" evidence="6">
    <location>
        <begin position="494"/>
        <end position="515"/>
    </location>
</feature>
<feature type="domain" description="EGF-like" evidence="7">
    <location>
        <begin position="114"/>
        <end position="147"/>
    </location>
</feature>
<evidence type="ECO:0000313" key="9">
    <source>
        <dbReference type="Proteomes" id="UP000298416"/>
    </source>
</evidence>
<keyword evidence="6" id="KW-1133">Transmembrane helix</keyword>
<name>A0A8X8WYD7_SALSN</name>
<evidence type="ECO:0000256" key="6">
    <source>
        <dbReference type="SAM" id="Phobius"/>
    </source>
</evidence>
<dbReference type="PROSITE" id="PS50026">
    <property type="entry name" value="EGF_3"/>
    <property type="match status" value="2"/>
</dbReference>
<dbReference type="SUPFAM" id="SSF57196">
    <property type="entry name" value="EGF/Laminin"/>
    <property type="match status" value="2"/>
</dbReference>
<feature type="domain" description="EGF-like" evidence="7">
    <location>
        <begin position="447"/>
        <end position="480"/>
    </location>
</feature>
<dbReference type="InterPro" id="IPR000742">
    <property type="entry name" value="EGF"/>
</dbReference>
<keyword evidence="3" id="KW-0677">Repeat</keyword>
<dbReference type="Gene3D" id="2.90.20.10">
    <property type="entry name" value="Plasmodium vivax P25 domain"/>
    <property type="match status" value="1"/>
</dbReference>
<keyword evidence="1 5" id="KW-0245">EGF-like domain</keyword>
<dbReference type="PANTHER" id="PTHR33491">
    <property type="entry name" value="OSJNBA0016N04.9 PROTEIN"/>
    <property type="match status" value="1"/>
</dbReference>
<keyword evidence="2" id="KW-0732">Signal</keyword>
<keyword evidence="6" id="KW-0472">Membrane</keyword>
<comment type="caution">
    <text evidence="8">The sequence shown here is derived from an EMBL/GenBank/DDBJ whole genome shotgun (WGS) entry which is preliminary data.</text>
</comment>
<reference evidence="8" key="1">
    <citation type="submission" date="2018-01" db="EMBL/GenBank/DDBJ databases">
        <authorList>
            <person name="Mao J.F."/>
        </authorList>
    </citation>
    <scope>NUCLEOTIDE SEQUENCE</scope>
    <source>
        <strain evidence="8">Huo1</strain>
        <tissue evidence="8">Leaf</tissue>
    </source>
</reference>
<evidence type="ECO:0000259" key="7">
    <source>
        <dbReference type="PROSITE" id="PS50026"/>
    </source>
</evidence>
<evidence type="ECO:0000256" key="2">
    <source>
        <dbReference type="ARBA" id="ARBA00022729"/>
    </source>
</evidence>
<dbReference type="SMART" id="SM00179">
    <property type="entry name" value="EGF_CA"/>
    <property type="match status" value="3"/>
</dbReference>
<dbReference type="FunFam" id="2.10.25.10:FF:000038">
    <property type="entry name" value="Fibrillin 2"/>
    <property type="match status" value="2"/>
</dbReference>
<dbReference type="Proteomes" id="UP000298416">
    <property type="component" value="Unassembled WGS sequence"/>
</dbReference>
<evidence type="ECO:0000256" key="1">
    <source>
        <dbReference type="ARBA" id="ARBA00022536"/>
    </source>
</evidence>
<dbReference type="Gene3D" id="2.10.25.10">
    <property type="entry name" value="Laminin"/>
    <property type="match status" value="2"/>
</dbReference>
<dbReference type="AlphaFoldDB" id="A0A8X8WYD7"/>
<dbReference type="InterPro" id="IPR001881">
    <property type="entry name" value="EGF-like_Ca-bd_dom"/>
</dbReference>
<evidence type="ECO:0000313" key="8">
    <source>
        <dbReference type="EMBL" id="KAG6402271.1"/>
    </source>
</evidence>
<organism evidence="8">
    <name type="scientific">Salvia splendens</name>
    <name type="common">Scarlet sage</name>
    <dbReference type="NCBI Taxonomy" id="180675"/>
    <lineage>
        <taxon>Eukaryota</taxon>
        <taxon>Viridiplantae</taxon>
        <taxon>Streptophyta</taxon>
        <taxon>Embryophyta</taxon>
        <taxon>Tracheophyta</taxon>
        <taxon>Spermatophyta</taxon>
        <taxon>Magnoliopsida</taxon>
        <taxon>eudicotyledons</taxon>
        <taxon>Gunneridae</taxon>
        <taxon>Pentapetalae</taxon>
        <taxon>asterids</taxon>
        <taxon>lamiids</taxon>
        <taxon>Lamiales</taxon>
        <taxon>Lamiaceae</taxon>
        <taxon>Nepetoideae</taxon>
        <taxon>Mentheae</taxon>
        <taxon>Salviinae</taxon>
        <taxon>Salvia</taxon>
        <taxon>Salvia subgen. Calosphace</taxon>
        <taxon>core Calosphace</taxon>
    </lineage>
</organism>
<dbReference type="InterPro" id="IPR018097">
    <property type="entry name" value="EGF_Ca-bd_CS"/>
</dbReference>
<dbReference type="GO" id="GO:0005509">
    <property type="term" value="F:calcium ion binding"/>
    <property type="evidence" value="ECO:0007669"/>
    <property type="project" value="InterPro"/>
</dbReference>
<dbReference type="Pfam" id="PF12947">
    <property type="entry name" value="EGF_3"/>
    <property type="match status" value="2"/>
</dbReference>
<evidence type="ECO:0000256" key="4">
    <source>
        <dbReference type="ARBA" id="ARBA00023157"/>
    </source>
</evidence>
<comment type="caution">
    <text evidence="5">Lacks conserved residue(s) required for the propagation of feature annotation.</text>
</comment>
<feature type="transmembrane region" description="Helical" evidence="6">
    <location>
        <begin position="159"/>
        <end position="183"/>
    </location>
</feature>
<dbReference type="InterPro" id="IPR024731">
    <property type="entry name" value="NELL2-like_EGF"/>
</dbReference>
<dbReference type="CDD" id="cd00054">
    <property type="entry name" value="EGF_CA"/>
    <property type="match status" value="2"/>
</dbReference>
<dbReference type="PROSITE" id="PS01187">
    <property type="entry name" value="EGF_CA"/>
    <property type="match status" value="2"/>
</dbReference>
<reference evidence="8" key="2">
    <citation type="submission" date="2020-08" db="EMBL/GenBank/DDBJ databases">
        <title>Plant Genome Project.</title>
        <authorList>
            <person name="Zhang R.-G."/>
        </authorList>
    </citation>
    <scope>NUCLEOTIDE SEQUENCE</scope>
    <source>
        <strain evidence="8">Huo1</strain>
        <tissue evidence="8">Leaf</tissue>
    </source>
</reference>
<sequence length="597" mass="66688">MGLDDLTKIVNRTRLFPCSYGFVKEKGSIKKPAYEYDLSILRQQQTSKKSQWPQVVSLDWRIGDQNCSRARLNSTYACQANSHCVDFCAETSGYLCNCSQGYTGNPYLYQGCTDINECDDNPCGPHSQCKNVPGSFSCTCDSGYNGDGKKGESGCTNTIKFVLIGLGSALGLLQLLLLCFWLRKVFEKRKNRKRKEDLFKHLLLLQKQTANDMELEEEAIVSEAKDMEYSWTSHDHCNGTWRYRRGINLSKTQYTLSENNWLIAVGCDDFGETITFRGQESFLDPGHLDACVGFCSGNRSAVGVCPNNDDSNSVGEGCCRVPMAKGTWYLSIGLFDLTKIVNRKRLFPCSYAFVKEKGIINKPTYTYDSSILQQSSAAFSQKNQWQQVVSLDWRIGDRNCSRARRNSTYACQANSHCVDFGADIEGYLCNCSHGYVGNPYLYPGCTDINECDDNPCAPHAQCKNVPGSFSCTCDSGYNGDGKKGGSGCTSSIKFVLIGLGSALGLLLLILLCFYMRKVFEKRKNRKRKEDLFKHLLLLQKQTVLSQSHPANDMELEEEAIVSEAKDVEFSDIEYSWTSHDHGIASSSSDAHPLMSKD</sequence>
<gene>
    <name evidence="8" type="ORF">SASPL_139148</name>
</gene>
<keyword evidence="9" id="KW-1185">Reference proteome</keyword>
<evidence type="ECO:0000256" key="5">
    <source>
        <dbReference type="PROSITE-ProRule" id="PRU00076"/>
    </source>
</evidence>
<evidence type="ECO:0000256" key="3">
    <source>
        <dbReference type="ARBA" id="ARBA00022737"/>
    </source>
</evidence>
<accession>A0A8X8WYD7</accession>
<dbReference type="SMART" id="SM00181">
    <property type="entry name" value="EGF"/>
    <property type="match status" value="4"/>
</dbReference>
<proteinExistence type="predicted"/>
<protein>
    <recommendedName>
        <fullName evidence="7">EGF-like domain-containing protein</fullName>
    </recommendedName>
</protein>
<dbReference type="InterPro" id="IPR000152">
    <property type="entry name" value="EGF-type_Asp/Asn_hydroxyl_site"/>
</dbReference>
<dbReference type="EMBL" id="PNBA02000014">
    <property type="protein sequence ID" value="KAG6402271.1"/>
    <property type="molecule type" value="Genomic_DNA"/>
</dbReference>
<keyword evidence="4" id="KW-1015">Disulfide bond</keyword>
<keyword evidence="6" id="KW-0812">Transmembrane</keyword>